<dbReference type="Proteomes" id="UP000011116">
    <property type="component" value="Chromosome 6H"/>
</dbReference>
<evidence type="ECO:0000259" key="8">
    <source>
        <dbReference type="PROSITE" id="PS51635"/>
    </source>
</evidence>
<dbReference type="PANTHER" id="PTHR32176:SF61">
    <property type="entry name" value="PATATIN"/>
    <property type="match status" value="1"/>
</dbReference>
<evidence type="ECO:0000313" key="11">
    <source>
        <dbReference type="Proteomes" id="UP000011116"/>
    </source>
</evidence>
<dbReference type="STRING" id="112509.F2E4H7"/>
<dbReference type="ExpressionAtlas" id="F2E4H7">
    <property type="expression patterns" value="baseline"/>
</dbReference>
<feature type="active site" description="Nucleophile" evidence="5">
    <location>
        <position position="95"/>
    </location>
</feature>
<evidence type="ECO:0000256" key="4">
    <source>
        <dbReference type="ARBA" id="ARBA00025642"/>
    </source>
</evidence>
<feature type="domain" description="PNPLA" evidence="8">
    <location>
        <begin position="51"/>
        <end position="252"/>
    </location>
</feature>
<evidence type="ECO:0000256" key="2">
    <source>
        <dbReference type="ARBA" id="ARBA00022821"/>
    </source>
</evidence>
<dbReference type="GO" id="GO:0006952">
    <property type="term" value="P:defense response"/>
    <property type="evidence" value="ECO:0007669"/>
    <property type="project" value="UniProtKB-KW"/>
</dbReference>
<dbReference type="GO" id="GO:0004620">
    <property type="term" value="F:phospholipase activity"/>
    <property type="evidence" value="ECO:0000318"/>
    <property type="project" value="GO_Central"/>
</dbReference>
<dbReference type="EC" id="3.1.1.-" evidence="6"/>
<dbReference type="KEGG" id="hvg:123403725"/>
<reference evidence="9" key="1">
    <citation type="journal article" date="2011" name="Plant Physiol.">
        <title>Comprehensive sequence analysis of 24,783 barley full-length cDNAs derived from 12 clone libraries.</title>
        <authorList>
            <person name="Matsumoto T."/>
            <person name="Tanaka T."/>
            <person name="Sakai H."/>
            <person name="Amano N."/>
            <person name="Kanamori H."/>
            <person name="Kurita K."/>
            <person name="Kikuta A."/>
            <person name="Kamiya K."/>
            <person name="Yamamoto M."/>
            <person name="Ikawa H."/>
            <person name="Fujii N."/>
            <person name="Hori K."/>
            <person name="Itoh T."/>
            <person name="Sato K."/>
        </authorList>
    </citation>
    <scope>NUCLEOTIDE SEQUENCE</scope>
    <source>
        <tissue evidence="9">Shoot and root</tissue>
    </source>
</reference>
<dbReference type="GO" id="GO:0016042">
    <property type="term" value="P:lipid catabolic process"/>
    <property type="evidence" value="ECO:0007669"/>
    <property type="project" value="UniProtKB-UniRule"/>
</dbReference>
<accession>F2E4H7</accession>
<dbReference type="Gramene" id="HORVU.MOREX.r3.6HG0540010.1">
    <property type="protein sequence ID" value="HORVU.MOREX.r3.6HG0540010.1"/>
    <property type="gene ID" value="HORVU.MOREX.r3.6HG0540010"/>
</dbReference>
<comment type="function">
    <text evidence="6">Lipolytic acyl hydrolase (LAH).</text>
</comment>
<evidence type="ECO:0000256" key="6">
    <source>
        <dbReference type="RuleBase" id="RU361262"/>
    </source>
</evidence>
<dbReference type="AlphaFoldDB" id="F2E4H7"/>
<comment type="function">
    <text evidence="4">Possesses non-specific lipolytic acyl hydrolase (LAH) activity. Hydrolyzes phospholipids as well as galactolipids. May play a role in disease resistance.</text>
</comment>
<evidence type="ECO:0000313" key="10">
    <source>
        <dbReference type="EnsemblPlants" id="HORVU.MOREX.r3.6HG0540010.1"/>
    </source>
</evidence>
<dbReference type="Gene3D" id="3.40.1090.10">
    <property type="entry name" value="Cytosolic phospholipase A2 catalytic domain"/>
    <property type="match status" value="1"/>
</dbReference>
<keyword evidence="3 5" id="KW-0443">Lipid metabolism</keyword>
<feature type="active site" description="Proton acceptor" evidence="5">
    <location>
        <position position="238"/>
    </location>
</feature>
<gene>
    <name evidence="10" type="primary">LOC123403725</name>
</gene>
<feature type="short sequence motif" description="GXSXG" evidence="5">
    <location>
        <begin position="93"/>
        <end position="97"/>
    </location>
</feature>
<feature type="short sequence motif" description="DGA/G" evidence="5">
    <location>
        <begin position="238"/>
        <end position="240"/>
    </location>
</feature>
<dbReference type="InterPro" id="IPR002641">
    <property type="entry name" value="PNPLA_dom"/>
</dbReference>
<evidence type="ECO:0000256" key="7">
    <source>
        <dbReference type="SAM" id="MobiDB-lite"/>
    </source>
</evidence>
<name>F2E4H7_HORVV</name>
<evidence type="ECO:0000313" key="9">
    <source>
        <dbReference type="EMBL" id="BAK02249.1"/>
    </source>
</evidence>
<dbReference type="OMA" id="DEHTFDA"/>
<keyword evidence="5 6" id="KW-0442">Lipid degradation</keyword>
<feature type="short sequence motif" description="GXGXXG" evidence="5">
    <location>
        <begin position="55"/>
        <end position="60"/>
    </location>
</feature>
<keyword evidence="5 6" id="KW-0378">Hydrolase</keyword>
<keyword evidence="2" id="KW-0611">Plant defense</keyword>
<dbReference type="PROSITE" id="PS51635">
    <property type="entry name" value="PNPLA"/>
    <property type="match status" value="1"/>
</dbReference>
<dbReference type="RefSeq" id="XP_044953573.1">
    <property type="nucleotide sequence ID" value="XM_045097638.1"/>
</dbReference>
<dbReference type="EnsemblPlants" id="HORVU.MOREX.r3.6HG0540010.1">
    <property type="protein sequence ID" value="HORVU.MOREX.r3.6HG0540010.1"/>
    <property type="gene ID" value="HORVU.MOREX.r3.6HG0540010"/>
</dbReference>
<dbReference type="PANTHER" id="PTHR32176">
    <property type="entry name" value="XYLOSE ISOMERASE"/>
    <property type="match status" value="1"/>
</dbReference>
<comment type="domain">
    <text evidence="6">The nitrogen atoms of the two glycine residues in the GGXR motif define the oxyanion hole, and stabilize the oxyanion that forms during the nucleophilic attack by the catalytic serine during substrate cleavage.</text>
</comment>
<evidence type="ECO:0000256" key="3">
    <source>
        <dbReference type="ARBA" id="ARBA00023098"/>
    </source>
</evidence>
<dbReference type="GO" id="GO:0047372">
    <property type="term" value="F:monoacylglycerol lipase activity"/>
    <property type="evidence" value="ECO:0000318"/>
    <property type="project" value="GO_Central"/>
</dbReference>
<feature type="region of interest" description="Disordered" evidence="7">
    <location>
        <begin position="1"/>
        <end position="39"/>
    </location>
</feature>
<dbReference type="SUPFAM" id="SSF52151">
    <property type="entry name" value="FabD/lysophospholipase-like"/>
    <property type="match status" value="1"/>
</dbReference>
<dbReference type="OrthoDB" id="630895at2759"/>
<protein>
    <recommendedName>
        <fullName evidence="6">Patatin</fullName>
        <ecNumber evidence="6">3.1.1.-</ecNumber>
    </recommendedName>
</protein>
<keyword evidence="11" id="KW-1185">Reference proteome</keyword>
<reference evidence="11" key="2">
    <citation type="journal article" date="2012" name="Nature">
        <title>A physical, genetic and functional sequence assembly of the barley genome.</title>
        <authorList>
            <consortium name="The International Barley Genome Sequencing Consortium"/>
            <person name="Mayer K.F."/>
            <person name="Waugh R."/>
            <person name="Brown J.W."/>
            <person name="Schulman A."/>
            <person name="Langridge P."/>
            <person name="Platzer M."/>
            <person name="Fincher G.B."/>
            <person name="Muehlbauer G.J."/>
            <person name="Sato K."/>
            <person name="Close T.J."/>
            <person name="Wise R.P."/>
            <person name="Stein N."/>
        </authorList>
    </citation>
    <scope>NUCLEOTIDE SEQUENCE [LARGE SCALE GENOMIC DNA]</scope>
    <source>
        <strain evidence="11">cv. Morex</strain>
    </source>
</reference>
<dbReference type="GeneID" id="123403725"/>
<reference evidence="10" key="3">
    <citation type="submission" date="2020-10" db="EMBL/GenBank/DDBJ databases">
        <authorList>
            <person name="Scholz U."/>
            <person name="Mascher M."/>
            <person name="Fiebig A."/>
        </authorList>
    </citation>
    <scope>NUCLEOTIDE SEQUENCE [LARGE SCALE GENOMIC DNA]</scope>
    <source>
        <strain evidence="10">cv. Morex</strain>
    </source>
</reference>
<organism evidence="9">
    <name type="scientific">Hordeum vulgare subsp. vulgare</name>
    <name type="common">Domesticated barley</name>
    <dbReference type="NCBI Taxonomy" id="112509"/>
    <lineage>
        <taxon>Eukaryota</taxon>
        <taxon>Viridiplantae</taxon>
        <taxon>Streptophyta</taxon>
        <taxon>Embryophyta</taxon>
        <taxon>Tracheophyta</taxon>
        <taxon>Spermatophyta</taxon>
        <taxon>Magnoliopsida</taxon>
        <taxon>Liliopsida</taxon>
        <taxon>Poales</taxon>
        <taxon>Poaceae</taxon>
        <taxon>BOP clade</taxon>
        <taxon>Pooideae</taxon>
        <taxon>Triticodae</taxon>
        <taxon>Triticeae</taxon>
        <taxon>Hordeinae</taxon>
        <taxon>Hordeum</taxon>
    </lineage>
</organism>
<evidence type="ECO:0000256" key="1">
    <source>
        <dbReference type="ARBA" id="ARBA00010240"/>
    </source>
</evidence>
<dbReference type="Gramene" id="HORVU.MOREX.r2.6HG0449000.1">
    <property type="protein sequence ID" value="HORVU.MOREX.r2.6HG0449000.1"/>
    <property type="gene ID" value="HORVU.MOREX.r2.6HG0449000"/>
</dbReference>
<evidence type="ECO:0000256" key="5">
    <source>
        <dbReference type="PROSITE-ProRule" id="PRU01161"/>
    </source>
</evidence>
<proteinExistence type="evidence at transcript level"/>
<sequence>MASNKDAELETPLLMPEEEGPTAPLLDQGSLEPTPRPRLPPPKFGELISVLSIDGCGIHGLIPTVVLKCLEEKLQAIDGEDARIADYFDVIAGTSAGATIAAMLAVPNTNKRTKYTPQEIQDFYVNNGPKIFPPKRWWRWPLDLLSASRGLKYDGTFLQKKKIKEVKDEHTFDANIIEPLIFSSFQDDAVQKLVEEAKPEPPDVCIGPPSTATSTYFPAHYFDIWVSDMEQSKHHLIDGGNNPTMAAISKITREQLVKNPEFHSNGVDYMKYLVISVGAGCASVHEKGLCMKSRRTVPAKWGGFNWFHSRRNSRSPVTGTFSHASAVLADWQVRMLLHNGNHVRKQNYLYIQAQAPLFWEAILPMDNATSENMADLLNIGDKLLAEKVAMVDLTTGKYETVEDENAPTNDAELRRFSELLVVERNLRLKEQQQQRQAEEENGLHLLNILE</sequence>
<comment type="similarity">
    <text evidence="1 6">Belongs to the patatin family.</text>
</comment>
<dbReference type="InterPro" id="IPR016035">
    <property type="entry name" value="Acyl_Trfase/lysoPLipase"/>
</dbReference>
<dbReference type="Pfam" id="PF01734">
    <property type="entry name" value="Patatin"/>
    <property type="match status" value="1"/>
</dbReference>
<reference evidence="10" key="4">
    <citation type="submission" date="2022-01" db="UniProtKB">
        <authorList>
            <consortium name="EnsemblPlants"/>
        </authorList>
    </citation>
    <scope>IDENTIFICATION</scope>
    <source>
        <strain evidence="10">subsp. vulgare</strain>
    </source>
</reference>
<dbReference type="SMR" id="F2E4H7"/>
<dbReference type="EMBL" id="AK371051">
    <property type="protein sequence ID" value="BAK02249.1"/>
    <property type="molecule type" value="mRNA"/>
</dbReference>